<evidence type="ECO:0000313" key="1">
    <source>
        <dbReference type="EMBL" id="CUO69988.1"/>
    </source>
</evidence>
<dbReference type="GeneID" id="75077010"/>
<gene>
    <name evidence="1" type="ORF">ERS852476_03675</name>
</gene>
<protein>
    <recommendedName>
        <fullName evidence="3">AAA-ATPase-like domain-containing protein</fullName>
    </recommendedName>
</protein>
<proteinExistence type="predicted"/>
<dbReference type="EMBL" id="CYZP01000058">
    <property type="protein sequence ID" value="CUO69988.1"/>
    <property type="molecule type" value="Genomic_DNA"/>
</dbReference>
<accession>A0A174H9T8</accession>
<sequence>MTGSLPIKKYGTPSALTDFREFSMLEPGLLAEYVSFTEKEVRDLCQTNYMDFDGLKTAIQMLW</sequence>
<dbReference type="RefSeq" id="WP_025581124.1">
    <property type="nucleotide sequence ID" value="NZ_CYZP01000058.1"/>
</dbReference>
<organism evidence="1 2">
    <name type="scientific">Blautia obeum</name>
    <dbReference type="NCBI Taxonomy" id="40520"/>
    <lineage>
        <taxon>Bacteria</taxon>
        <taxon>Bacillati</taxon>
        <taxon>Bacillota</taxon>
        <taxon>Clostridia</taxon>
        <taxon>Lachnospirales</taxon>
        <taxon>Lachnospiraceae</taxon>
        <taxon>Blautia</taxon>
    </lineage>
</organism>
<name>A0A174H9T8_9FIRM</name>
<dbReference type="Proteomes" id="UP000095645">
    <property type="component" value="Unassembled WGS sequence"/>
</dbReference>
<evidence type="ECO:0008006" key="3">
    <source>
        <dbReference type="Google" id="ProtNLM"/>
    </source>
</evidence>
<dbReference type="AlphaFoldDB" id="A0A174H9T8"/>
<reference evidence="1 2" key="1">
    <citation type="submission" date="2015-09" db="EMBL/GenBank/DDBJ databases">
        <authorList>
            <consortium name="Pathogen Informatics"/>
        </authorList>
    </citation>
    <scope>NUCLEOTIDE SEQUENCE [LARGE SCALE GENOMIC DNA]</scope>
    <source>
        <strain evidence="1 2">2789STDY5834861</strain>
    </source>
</reference>
<evidence type="ECO:0000313" key="2">
    <source>
        <dbReference type="Proteomes" id="UP000095645"/>
    </source>
</evidence>